<sequence length="263" mass="28451">MALNSRMADWRGRTVWLLGASTGIGRATASALHAQGAKVVVSARSADALNAFVEAHAGALALPLDVCDAPAVKAAASVLGARGALDCVVYCAGHYHAMNATHMDLRDLLRHNEINYLGALNLLDAVVPQLLAQPLDKRTGQRAHISLMGSVAGYRGLPNSLAYGPTKAALINLAETLYLDLHDQGVGVSLINPGFVNTPLTRQNQFKMPALITPEEAAREILHGWARGEFEIHFPKRFTCWMKALRLLPYPAFFAITRRLRQA</sequence>
<dbReference type="Gene3D" id="3.40.50.720">
    <property type="entry name" value="NAD(P)-binding Rossmann-like Domain"/>
    <property type="match status" value="1"/>
</dbReference>
<dbReference type="InterPro" id="IPR002347">
    <property type="entry name" value="SDR_fam"/>
</dbReference>
<organism evidence="3 4">
    <name type="scientific">Polaromonas aquatica</name>
    <dbReference type="NCBI Taxonomy" id="332657"/>
    <lineage>
        <taxon>Bacteria</taxon>
        <taxon>Pseudomonadati</taxon>
        <taxon>Pseudomonadota</taxon>
        <taxon>Betaproteobacteria</taxon>
        <taxon>Burkholderiales</taxon>
        <taxon>Comamonadaceae</taxon>
        <taxon>Polaromonas</taxon>
    </lineage>
</organism>
<dbReference type="GO" id="GO:0016491">
    <property type="term" value="F:oxidoreductase activity"/>
    <property type="evidence" value="ECO:0007669"/>
    <property type="project" value="UniProtKB-KW"/>
</dbReference>
<comment type="similarity">
    <text evidence="1">Belongs to the short-chain dehydrogenases/reductases (SDR) family.</text>
</comment>
<proteinExistence type="inferred from homology"/>
<gene>
    <name evidence="3" type="ORF">ACFQND_20095</name>
</gene>
<dbReference type="Proteomes" id="UP001596270">
    <property type="component" value="Unassembled WGS sequence"/>
</dbReference>
<keyword evidence="2 3" id="KW-0560">Oxidoreductase</keyword>
<protein>
    <submittedName>
        <fullName evidence="3">SDR family NAD(P)-dependent oxidoreductase</fullName>
        <ecNumber evidence="3">1.-.-.-</ecNumber>
    </submittedName>
</protein>
<dbReference type="EMBL" id="JBHSRS010000083">
    <property type="protein sequence ID" value="MFC6283537.1"/>
    <property type="molecule type" value="Genomic_DNA"/>
</dbReference>
<evidence type="ECO:0000313" key="4">
    <source>
        <dbReference type="Proteomes" id="UP001596270"/>
    </source>
</evidence>
<dbReference type="RefSeq" id="WP_371438164.1">
    <property type="nucleotide sequence ID" value="NZ_JBHSRS010000083.1"/>
</dbReference>
<reference evidence="4" key="1">
    <citation type="journal article" date="2019" name="Int. J. Syst. Evol. Microbiol.">
        <title>The Global Catalogue of Microorganisms (GCM) 10K type strain sequencing project: providing services to taxonomists for standard genome sequencing and annotation.</title>
        <authorList>
            <consortium name="The Broad Institute Genomics Platform"/>
            <consortium name="The Broad Institute Genome Sequencing Center for Infectious Disease"/>
            <person name="Wu L."/>
            <person name="Ma J."/>
        </authorList>
    </citation>
    <scope>NUCLEOTIDE SEQUENCE [LARGE SCALE GENOMIC DNA]</scope>
    <source>
        <strain evidence="4">CCUG 39402</strain>
    </source>
</reference>
<dbReference type="PANTHER" id="PTHR44196:SF1">
    <property type="entry name" value="DEHYDROGENASE_REDUCTASE SDR FAMILY MEMBER 7B"/>
    <property type="match status" value="1"/>
</dbReference>
<evidence type="ECO:0000313" key="3">
    <source>
        <dbReference type="EMBL" id="MFC6283537.1"/>
    </source>
</evidence>
<dbReference type="EC" id="1.-.-.-" evidence="3"/>
<dbReference type="PANTHER" id="PTHR44196">
    <property type="entry name" value="DEHYDROGENASE/REDUCTASE SDR FAMILY MEMBER 7B"/>
    <property type="match status" value="1"/>
</dbReference>
<dbReference type="Pfam" id="PF00106">
    <property type="entry name" value="adh_short"/>
    <property type="match status" value="1"/>
</dbReference>
<dbReference type="InterPro" id="IPR036291">
    <property type="entry name" value="NAD(P)-bd_dom_sf"/>
</dbReference>
<dbReference type="SUPFAM" id="SSF51735">
    <property type="entry name" value="NAD(P)-binding Rossmann-fold domains"/>
    <property type="match status" value="1"/>
</dbReference>
<comment type="caution">
    <text evidence="3">The sequence shown here is derived from an EMBL/GenBank/DDBJ whole genome shotgun (WGS) entry which is preliminary data.</text>
</comment>
<evidence type="ECO:0000256" key="1">
    <source>
        <dbReference type="ARBA" id="ARBA00006484"/>
    </source>
</evidence>
<keyword evidence="4" id="KW-1185">Reference proteome</keyword>
<dbReference type="PRINTS" id="PR00081">
    <property type="entry name" value="GDHRDH"/>
</dbReference>
<name>A0ABW1U3B0_9BURK</name>
<accession>A0ABW1U3B0</accession>
<evidence type="ECO:0000256" key="2">
    <source>
        <dbReference type="ARBA" id="ARBA00023002"/>
    </source>
</evidence>